<reference evidence="2" key="1">
    <citation type="submission" date="2022-03" db="EMBL/GenBank/DDBJ databases">
        <authorList>
            <person name="Alioto T."/>
            <person name="Alioto T."/>
            <person name="Gomez Garrido J."/>
        </authorList>
    </citation>
    <scope>NUCLEOTIDE SEQUENCE</scope>
</reference>
<dbReference type="Proteomes" id="UP001295444">
    <property type="component" value="Chromosome 04"/>
</dbReference>
<evidence type="ECO:0000256" key="1">
    <source>
        <dbReference type="SAM" id="MobiDB-lite"/>
    </source>
</evidence>
<name>A0AAD1W6A4_PELCU</name>
<proteinExistence type="predicted"/>
<sequence length="129" mass="14497">MLQQHPNGPTHLTEAPRQLRGPPDNRKGKTQLPRLERQPHTRDSNPERVIPARLHTTLTTIASMTPPTRLRTDPLMEDPSLHLPAACELLLLTLEHQVPPCTLHISAHTLTTLCIHLQPLFTANPHHTT</sequence>
<keyword evidence="3" id="KW-1185">Reference proteome</keyword>
<evidence type="ECO:0000313" key="2">
    <source>
        <dbReference type="EMBL" id="CAH2285784.1"/>
    </source>
</evidence>
<feature type="compositionally biased region" description="Basic and acidic residues" evidence="1">
    <location>
        <begin position="34"/>
        <end position="46"/>
    </location>
</feature>
<feature type="region of interest" description="Disordered" evidence="1">
    <location>
        <begin position="1"/>
        <end position="49"/>
    </location>
</feature>
<dbReference type="AlphaFoldDB" id="A0AAD1W6A4"/>
<organism evidence="2 3">
    <name type="scientific">Pelobates cultripes</name>
    <name type="common">Western spadefoot toad</name>
    <dbReference type="NCBI Taxonomy" id="61616"/>
    <lineage>
        <taxon>Eukaryota</taxon>
        <taxon>Metazoa</taxon>
        <taxon>Chordata</taxon>
        <taxon>Craniata</taxon>
        <taxon>Vertebrata</taxon>
        <taxon>Euteleostomi</taxon>
        <taxon>Amphibia</taxon>
        <taxon>Batrachia</taxon>
        <taxon>Anura</taxon>
        <taxon>Pelobatoidea</taxon>
        <taxon>Pelobatidae</taxon>
        <taxon>Pelobates</taxon>
    </lineage>
</organism>
<evidence type="ECO:0000313" key="3">
    <source>
        <dbReference type="Proteomes" id="UP001295444"/>
    </source>
</evidence>
<gene>
    <name evidence="2" type="ORF">PECUL_23A032429</name>
</gene>
<dbReference type="EMBL" id="OW240915">
    <property type="protein sequence ID" value="CAH2285784.1"/>
    <property type="molecule type" value="Genomic_DNA"/>
</dbReference>
<accession>A0AAD1W6A4</accession>
<protein>
    <submittedName>
        <fullName evidence="2">Uncharacterized protein</fullName>
    </submittedName>
</protein>